<dbReference type="AlphaFoldDB" id="A0AAD5XKE8"/>
<dbReference type="GO" id="GO:0004721">
    <property type="term" value="F:phosphoprotein phosphatase activity"/>
    <property type="evidence" value="ECO:0007669"/>
    <property type="project" value="UniProtKB-KW"/>
</dbReference>
<keyword evidence="5" id="KW-1185">Reference proteome</keyword>
<protein>
    <recommendedName>
        <fullName evidence="3">Tyrosine specific protein phosphatases domain-containing protein</fullName>
    </recommendedName>
</protein>
<dbReference type="SUPFAM" id="SSF52799">
    <property type="entry name" value="(Phosphotyrosine protein) phosphatases II"/>
    <property type="match status" value="1"/>
</dbReference>
<comment type="caution">
    <text evidence="4">The sequence shown here is derived from an EMBL/GenBank/DDBJ whole genome shotgun (WGS) entry which is preliminary data.</text>
</comment>
<reference evidence="4" key="1">
    <citation type="submission" date="2020-05" db="EMBL/GenBank/DDBJ databases">
        <title>Phylogenomic resolution of chytrid fungi.</title>
        <authorList>
            <person name="Stajich J.E."/>
            <person name="Amses K."/>
            <person name="Simmons R."/>
            <person name="Seto K."/>
            <person name="Myers J."/>
            <person name="Bonds A."/>
            <person name="Quandt C.A."/>
            <person name="Barry K."/>
            <person name="Liu P."/>
            <person name="Grigoriev I."/>
            <person name="Longcore J.E."/>
            <person name="James T.Y."/>
        </authorList>
    </citation>
    <scope>NUCLEOTIDE SEQUENCE</scope>
    <source>
        <strain evidence="4">JEL0379</strain>
    </source>
</reference>
<gene>
    <name evidence="4" type="ORF">HDU87_006396</name>
</gene>
<dbReference type="InterPro" id="IPR050266">
    <property type="entry name" value="AB_hydrolase_sf"/>
</dbReference>
<dbReference type="InterPro" id="IPR029058">
    <property type="entry name" value="AB_hydrolase_fold"/>
</dbReference>
<dbReference type="Proteomes" id="UP001212152">
    <property type="component" value="Unassembled WGS sequence"/>
</dbReference>
<dbReference type="SUPFAM" id="SSF53474">
    <property type="entry name" value="alpha/beta-Hydrolases"/>
    <property type="match status" value="1"/>
</dbReference>
<dbReference type="InterPro" id="IPR000340">
    <property type="entry name" value="Dual-sp_phosphatase_cat-dom"/>
</dbReference>
<evidence type="ECO:0000256" key="1">
    <source>
        <dbReference type="ARBA" id="ARBA00022801"/>
    </source>
</evidence>
<dbReference type="InterPro" id="IPR016130">
    <property type="entry name" value="Tyr_Pase_AS"/>
</dbReference>
<dbReference type="GO" id="GO:0016020">
    <property type="term" value="C:membrane"/>
    <property type="evidence" value="ECO:0007669"/>
    <property type="project" value="TreeGrafter"/>
</dbReference>
<dbReference type="InterPro" id="IPR000387">
    <property type="entry name" value="Tyr_Pase_dom"/>
</dbReference>
<evidence type="ECO:0000313" key="4">
    <source>
        <dbReference type="EMBL" id="KAJ3175161.1"/>
    </source>
</evidence>
<keyword evidence="1" id="KW-0378">Hydrolase</keyword>
<dbReference type="InterPro" id="IPR029021">
    <property type="entry name" value="Prot-tyrosine_phosphatase-like"/>
</dbReference>
<dbReference type="SMART" id="SM00195">
    <property type="entry name" value="DSPc"/>
    <property type="match status" value="1"/>
</dbReference>
<sequence>MNSARSVAPSLKAAAATAASASSTPPAPYFSSRVPTSISAASAPATLRWLATACLSIGATLGLAWWARAAWFSSSKPLCPDDAFTDAHSKTHFVRGKLVRVVFVEHRLGRELPLIVFVHGMGAQLQQWNEQILHFSHITNVLAVDVVGHGKSEKVDSTNRVNLPSAYSQEAYTTSSIASDLVALLEIYKFKAESFILVGHSYGCNILAHAYTRLSLLTKAIVFLCPKSAPTPAEKEKLARFSAAPTIFIELLRILDRKGGLNSPSVNRLLAKSASRELRQRQLGWNRANTTRVAQKIFRGADFANAQAYAQIECPVLLIGGEDDRVCPVQQNLEVLHGWLGAGGASSVVAEPFVIKNAAHQVMLEQPEVVNAIIYNWLIECGFAKINLSHQLQVKNPSASKWSLKNYAKWQKVEAVSSFPVPTSAFRPMKTMKQDDPNHTPKIFARRHPEIGLIIDISAEAPPYAPADFSETHIRYLKIPTTSKIPPTREEVARFIAAASDFWRESPDSHIAVHCHYGKNRTGFVVCAYLIERNGCTVAQALAHFQEARPPGIKHIHFKESPRDELYMRYSATVMRSSPKKR</sequence>
<evidence type="ECO:0000313" key="5">
    <source>
        <dbReference type="Proteomes" id="UP001212152"/>
    </source>
</evidence>
<dbReference type="Pfam" id="PF12697">
    <property type="entry name" value="Abhydrolase_6"/>
    <property type="match status" value="1"/>
</dbReference>
<dbReference type="InterPro" id="IPR020422">
    <property type="entry name" value="TYR_PHOSPHATASE_DUAL_dom"/>
</dbReference>
<dbReference type="Pfam" id="PF00782">
    <property type="entry name" value="DSPc"/>
    <property type="match status" value="1"/>
</dbReference>
<keyword evidence="2" id="KW-0904">Protein phosphatase</keyword>
<dbReference type="EMBL" id="JADGJQ010000055">
    <property type="protein sequence ID" value="KAJ3175161.1"/>
    <property type="molecule type" value="Genomic_DNA"/>
</dbReference>
<dbReference type="PANTHER" id="PTHR43798">
    <property type="entry name" value="MONOACYLGLYCEROL LIPASE"/>
    <property type="match status" value="1"/>
</dbReference>
<dbReference type="PANTHER" id="PTHR43798:SF33">
    <property type="entry name" value="HYDROLASE, PUTATIVE (AFU_ORTHOLOGUE AFUA_2G14860)-RELATED"/>
    <property type="match status" value="1"/>
</dbReference>
<accession>A0AAD5XKE8</accession>
<dbReference type="InterPro" id="IPR000073">
    <property type="entry name" value="AB_hydrolase_1"/>
</dbReference>
<dbReference type="PROSITE" id="PS00383">
    <property type="entry name" value="TYR_PHOSPHATASE_1"/>
    <property type="match status" value="1"/>
</dbReference>
<evidence type="ECO:0000259" key="3">
    <source>
        <dbReference type="PROSITE" id="PS50056"/>
    </source>
</evidence>
<evidence type="ECO:0000256" key="2">
    <source>
        <dbReference type="ARBA" id="ARBA00022912"/>
    </source>
</evidence>
<dbReference type="Gene3D" id="3.40.50.1820">
    <property type="entry name" value="alpha/beta hydrolase"/>
    <property type="match status" value="1"/>
</dbReference>
<dbReference type="CDD" id="cd14502">
    <property type="entry name" value="RNA_5'-triphosphatase"/>
    <property type="match status" value="1"/>
</dbReference>
<proteinExistence type="predicted"/>
<dbReference type="Gene3D" id="3.90.190.10">
    <property type="entry name" value="Protein tyrosine phosphatase superfamily"/>
    <property type="match status" value="1"/>
</dbReference>
<dbReference type="PROSITE" id="PS50056">
    <property type="entry name" value="TYR_PHOSPHATASE_2"/>
    <property type="match status" value="1"/>
</dbReference>
<feature type="domain" description="Tyrosine specific protein phosphatases" evidence="3">
    <location>
        <begin position="493"/>
        <end position="550"/>
    </location>
</feature>
<organism evidence="4 5">
    <name type="scientific">Geranomyces variabilis</name>
    <dbReference type="NCBI Taxonomy" id="109894"/>
    <lineage>
        <taxon>Eukaryota</taxon>
        <taxon>Fungi</taxon>
        <taxon>Fungi incertae sedis</taxon>
        <taxon>Chytridiomycota</taxon>
        <taxon>Chytridiomycota incertae sedis</taxon>
        <taxon>Chytridiomycetes</taxon>
        <taxon>Spizellomycetales</taxon>
        <taxon>Powellomycetaceae</taxon>
        <taxon>Geranomyces</taxon>
    </lineage>
</organism>
<name>A0AAD5XKE8_9FUNG</name>